<dbReference type="OrthoDB" id="9785164at2"/>
<dbReference type="InterPro" id="IPR001647">
    <property type="entry name" value="HTH_TetR"/>
</dbReference>
<dbReference type="InterPro" id="IPR050624">
    <property type="entry name" value="HTH-type_Tx_Regulator"/>
</dbReference>
<dbReference type="AlphaFoldDB" id="A0A1M6T9I0"/>
<keyword evidence="5" id="KW-1185">Reference proteome</keyword>
<dbReference type="InterPro" id="IPR036271">
    <property type="entry name" value="Tet_transcr_reg_TetR-rel_C_sf"/>
</dbReference>
<protein>
    <submittedName>
        <fullName evidence="4">Transcriptional regulator, TetR family</fullName>
    </submittedName>
</protein>
<feature type="DNA-binding region" description="H-T-H motif" evidence="2">
    <location>
        <begin position="32"/>
        <end position="51"/>
    </location>
</feature>
<dbReference type="PRINTS" id="PR00455">
    <property type="entry name" value="HTHTETR"/>
</dbReference>
<dbReference type="RefSeq" id="WP_073276749.1">
    <property type="nucleotide sequence ID" value="NZ_FRAC01000013.1"/>
</dbReference>
<dbReference type="Gene3D" id="1.10.357.10">
    <property type="entry name" value="Tetracycline Repressor, domain 2"/>
    <property type="match status" value="1"/>
</dbReference>
<dbReference type="Proteomes" id="UP000184386">
    <property type="component" value="Unassembled WGS sequence"/>
</dbReference>
<dbReference type="PROSITE" id="PS50977">
    <property type="entry name" value="HTH_TETR_2"/>
    <property type="match status" value="1"/>
</dbReference>
<feature type="domain" description="HTH tetR-type" evidence="3">
    <location>
        <begin position="9"/>
        <end position="69"/>
    </location>
</feature>
<organism evidence="4 5">
    <name type="scientific">Anaerocolumna jejuensis DSM 15929</name>
    <dbReference type="NCBI Taxonomy" id="1121322"/>
    <lineage>
        <taxon>Bacteria</taxon>
        <taxon>Bacillati</taxon>
        <taxon>Bacillota</taxon>
        <taxon>Clostridia</taxon>
        <taxon>Lachnospirales</taxon>
        <taxon>Lachnospiraceae</taxon>
        <taxon>Anaerocolumna</taxon>
    </lineage>
</organism>
<reference evidence="4 5" key="1">
    <citation type="submission" date="2016-11" db="EMBL/GenBank/DDBJ databases">
        <authorList>
            <person name="Jaros S."/>
            <person name="Januszkiewicz K."/>
            <person name="Wedrychowicz H."/>
        </authorList>
    </citation>
    <scope>NUCLEOTIDE SEQUENCE [LARGE SCALE GENOMIC DNA]</scope>
    <source>
        <strain evidence="4 5">DSM 15929</strain>
    </source>
</reference>
<evidence type="ECO:0000256" key="2">
    <source>
        <dbReference type="PROSITE-ProRule" id="PRU00335"/>
    </source>
</evidence>
<keyword evidence="1 2" id="KW-0238">DNA-binding</keyword>
<dbReference type="EMBL" id="FRAC01000013">
    <property type="protein sequence ID" value="SHK53398.1"/>
    <property type="molecule type" value="Genomic_DNA"/>
</dbReference>
<dbReference type="SUPFAM" id="SSF48498">
    <property type="entry name" value="Tetracyclin repressor-like, C-terminal domain"/>
    <property type="match status" value="1"/>
</dbReference>
<name>A0A1M6T9I0_9FIRM</name>
<gene>
    <name evidence="4" type="ORF">SAMN02745136_02697</name>
</gene>
<accession>A0A1M6T9I0</accession>
<evidence type="ECO:0000313" key="4">
    <source>
        <dbReference type="EMBL" id="SHK53398.1"/>
    </source>
</evidence>
<dbReference type="PANTHER" id="PTHR43479:SF11">
    <property type="entry name" value="ACREF_ENVCD OPERON REPRESSOR-RELATED"/>
    <property type="match status" value="1"/>
</dbReference>
<dbReference type="STRING" id="1121322.SAMN02745136_02697"/>
<dbReference type="SUPFAM" id="SSF46689">
    <property type="entry name" value="Homeodomain-like"/>
    <property type="match status" value="1"/>
</dbReference>
<evidence type="ECO:0000256" key="1">
    <source>
        <dbReference type="ARBA" id="ARBA00023125"/>
    </source>
</evidence>
<evidence type="ECO:0000313" key="5">
    <source>
        <dbReference type="Proteomes" id="UP000184386"/>
    </source>
</evidence>
<dbReference type="InterPro" id="IPR009057">
    <property type="entry name" value="Homeodomain-like_sf"/>
</dbReference>
<proteinExistence type="predicted"/>
<sequence>MGIREEQKEQRKKEILNAGLELFVTKGYMETKISDIAAKVSMSTGLLFHYFESKKELYMELVKIGLTGTKFPIQQKYQNAIMYFEQFTEQLFSMMQSQPYIAKMFVLMAQAQRSEGTPKEIHEIALQVETIEQFKSIVEQGQKEGSIRPGDAGALSMAYWCSIQGIAEQYAAHPEMLLPEPEWIVDIIRGGKNI</sequence>
<evidence type="ECO:0000259" key="3">
    <source>
        <dbReference type="PROSITE" id="PS50977"/>
    </source>
</evidence>
<dbReference type="GO" id="GO:0003677">
    <property type="term" value="F:DNA binding"/>
    <property type="evidence" value="ECO:0007669"/>
    <property type="project" value="UniProtKB-UniRule"/>
</dbReference>
<dbReference type="PANTHER" id="PTHR43479">
    <property type="entry name" value="ACREF/ENVCD OPERON REPRESSOR-RELATED"/>
    <property type="match status" value="1"/>
</dbReference>
<dbReference type="Pfam" id="PF00440">
    <property type="entry name" value="TetR_N"/>
    <property type="match status" value="1"/>
</dbReference>